<accession>A0A0F9K6X4</accession>
<dbReference type="EMBL" id="LAZR01014358">
    <property type="protein sequence ID" value="KKM17838.1"/>
    <property type="molecule type" value="Genomic_DNA"/>
</dbReference>
<sequence length="99" mass="10670">MFGVMSIAELNTLYAAGAAAYDEGDYATALTVLRKTWLRLATIADVERKLAGSGSQSLTFTRRDLSDLLKDCRQALAASVAATSGMFRTSKIIHQRPTA</sequence>
<dbReference type="AlphaFoldDB" id="A0A0F9K6X4"/>
<evidence type="ECO:0000313" key="1">
    <source>
        <dbReference type="EMBL" id="KKM17838.1"/>
    </source>
</evidence>
<organism evidence="1">
    <name type="scientific">marine sediment metagenome</name>
    <dbReference type="NCBI Taxonomy" id="412755"/>
    <lineage>
        <taxon>unclassified sequences</taxon>
        <taxon>metagenomes</taxon>
        <taxon>ecological metagenomes</taxon>
    </lineage>
</organism>
<name>A0A0F9K6X4_9ZZZZ</name>
<comment type="caution">
    <text evidence="1">The sequence shown here is derived from an EMBL/GenBank/DDBJ whole genome shotgun (WGS) entry which is preliminary data.</text>
</comment>
<proteinExistence type="predicted"/>
<gene>
    <name evidence="1" type="ORF">LCGC14_1671730</name>
</gene>
<reference evidence="1" key="1">
    <citation type="journal article" date="2015" name="Nature">
        <title>Complex archaea that bridge the gap between prokaryotes and eukaryotes.</title>
        <authorList>
            <person name="Spang A."/>
            <person name="Saw J.H."/>
            <person name="Jorgensen S.L."/>
            <person name="Zaremba-Niedzwiedzka K."/>
            <person name="Martijn J."/>
            <person name="Lind A.E."/>
            <person name="van Eijk R."/>
            <person name="Schleper C."/>
            <person name="Guy L."/>
            <person name="Ettema T.J."/>
        </authorList>
    </citation>
    <scope>NUCLEOTIDE SEQUENCE</scope>
</reference>
<protein>
    <submittedName>
        <fullName evidence="1">Uncharacterized protein</fullName>
    </submittedName>
</protein>